<sequence length="317" mass="36817">MDLPHMCPDQSDDIVYYDGDDVVFERKCRKFFNKPYSSFLDVTTVVFSSDRDQSNNLILSLLYNSVYPSLCCKFFPNMKGSHKQPEIYNNIGKDTGALLNVLVYDPDDWPFIKTVVNMLPKVKLVVAIMNEELNKIWNESLNKLNIPNFVVYVKVEQLNELSLPDLFTGVDHSWPIEWDYNYNETIDKSLTMLEDKIKNKSPGFILGLYVGMSIKMMLHLSSNKVNRAYVYKQLPGILPTDQCLDTLEFDLPVGIKYENSLMTDLHLLDETRPFYKQKKFSVMLSTLGTLKSKEKGMPIYVFTHDFWKLRCNLIDFV</sequence>
<dbReference type="Proteomes" id="UP000105007">
    <property type="component" value="Segment"/>
</dbReference>
<organism evidence="1 2">
    <name type="scientific">Salmon gill poxvirus</name>
    <dbReference type="NCBI Taxonomy" id="1680908"/>
    <lineage>
        <taxon>Viruses</taxon>
        <taxon>Varidnaviria</taxon>
        <taxon>Bamfordvirae</taxon>
        <taxon>Nucleocytoviricota</taxon>
        <taxon>Pokkesviricetes</taxon>
        <taxon>Chitovirales</taxon>
        <taxon>Poxviridae</taxon>
        <taxon>Chordopoxvirinae</taxon>
        <taxon>Salmonpoxvirus</taxon>
        <taxon>Salmonpoxvirus gillpox</taxon>
        <taxon>Salmon gillpox virus</taxon>
    </lineage>
</organism>
<dbReference type="EMBL" id="KT159937">
    <property type="protein sequence ID" value="AKR04130.1"/>
    <property type="molecule type" value="Genomic_DNA"/>
</dbReference>
<proteinExistence type="predicted"/>
<keyword evidence="2" id="KW-1185">Reference proteome</keyword>
<name>A0A0H4Y0T3_9POXV</name>
<dbReference type="GeneID" id="25392173"/>
<evidence type="ECO:0000313" key="2">
    <source>
        <dbReference type="Proteomes" id="UP000105007"/>
    </source>
</evidence>
<evidence type="ECO:0000313" key="1">
    <source>
        <dbReference type="EMBL" id="AKR04130.1"/>
    </source>
</evidence>
<dbReference type="RefSeq" id="YP_009162378.1">
    <property type="nucleotide sequence ID" value="NC_027707.1"/>
</dbReference>
<dbReference type="KEGG" id="vg:25392173"/>
<protein>
    <submittedName>
        <fullName evidence="1">Uncharacterized protein</fullName>
    </submittedName>
</protein>
<accession>A0A0H4Y0T3</accession>
<reference evidence="1 2" key="1">
    <citation type="journal article" date="2015" name="J. Virol.">
        <title>Salmon gill poxvirus, the deepest representative of the Chordopoxvirinae.</title>
        <authorList>
            <person name="Gjessing M.C."/>
            <person name="Yutin N."/>
            <person name="Tengs T."/>
            <person name="Senkevich T."/>
            <person name="Koonin E.V."/>
            <person name="Ronning H.P."/>
            <person name="Alarson M."/>
            <person name="Ylving S."/>
            <person name="Lie K.-I."/>
            <person name="Saure B."/>
            <person name="Tran L."/>
            <person name="Moss B."/>
            <person name="Dale O.B."/>
        </authorList>
    </citation>
    <scope>NUCLEOTIDE SEQUENCE [LARGE SCALE GENOMIC DNA]</scope>
    <source>
        <strain evidence="1">2012-04-F277-L3G</strain>
    </source>
</reference>
<gene>
    <name evidence="1" type="ORF">SGPV006</name>
</gene>